<feature type="transmembrane region" description="Helical" evidence="8">
    <location>
        <begin position="178"/>
        <end position="199"/>
    </location>
</feature>
<feature type="transmembrane region" description="Helical" evidence="8">
    <location>
        <begin position="205"/>
        <end position="226"/>
    </location>
</feature>
<feature type="compositionally biased region" description="Acidic residues" evidence="9">
    <location>
        <begin position="254"/>
        <end position="267"/>
    </location>
</feature>
<feature type="transmembrane region" description="Helical" evidence="8">
    <location>
        <begin position="298"/>
        <end position="316"/>
    </location>
</feature>
<evidence type="ECO:0000256" key="9">
    <source>
        <dbReference type="SAM" id="MobiDB-lite"/>
    </source>
</evidence>
<keyword evidence="7 8" id="KW-0472">Membrane</keyword>
<feature type="region of interest" description="Disordered" evidence="9">
    <location>
        <begin position="247"/>
        <end position="280"/>
    </location>
</feature>
<feature type="transmembrane region" description="Helical" evidence="8">
    <location>
        <begin position="88"/>
        <end position="110"/>
    </location>
</feature>
<dbReference type="SUPFAM" id="SSF103473">
    <property type="entry name" value="MFS general substrate transporter"/>
    <property type="match status" value="1"/>
</dbReference>
<gene>
    <name evidence="10" type="ORF">BCV69DRAFT_305426</name>
</gene>
<dbReference type="STRING" id="1684307.A0A316UDB4"/>
<feature type="transmembrane region" description="Helical" evidence="8">
    <location>
        <begin position="122"/>
        <end position="141"/>
    </location>
</feature>
<dbReference type="Proteomes" id="UP000245942">
    <property type="component" value="Unassembled WGS sequence"/>
</dbReference>
<keyword evidence="8" id="KW-0926">Vacuole</keyword>
<dbReference type="GO" id="GO:0005774">
    <property type="term" value="C:vacuolar membrane"/>
    <property type="evidence" value="ECO:0007669"/>
    <property type="project" value="UniProtKB-SubCell"/>
</dbReference>
<evidence type="ECO:0000313" key="10">
    <source>
        <dbReference type="EMBL" id="PWN22834.1"/>
    </source>
</evidence>
<dbReference type="EMBL" id="KZ819322">
    <property type="protein sequence ID" value="PWN22834.1"/>
    <property type="molecule type" value="Genomic_DNA"/>
</dbReference>
<dbReference type="PANTHER" id="PTHR10981">
    <property type="entry name" value="BATTENIN"/>
    <property type="match status" value="1"/>
</dbReference>
<dbReference type="PRINTS" id="PR01315">
    <property type="entry name" value="BATTENIN"/>
</dbReference>
<dbReference type="GO" id="GO:0051453">
    <property type="term" value="P:regulation of intracellular pH"/>
    <property type="evidence" value="ECO:0007669"/>
    <property type="project" value="TreeGrafter"/>
</dbReference>
<dbReference type="GO" id="GO:0006865">
    <property type="term" value="P:amino acid transport"/>
    <property type="evidence" value="ECO:0007669"/>
    <property type="project" value="UniProtKB-KW"/>
</dbReference>
<evidence type="ECO:0000256" key="6">
    <source>
        <dbReference type="ARBA" id="ARBA00022989"/>
    </source>
</evidence>
<dbReference type="InterPro" id="IPR036259">
    <property type="entry name" value="MFS_trans_sf"/>
</dbReference>
<comment type="subcellular location">
    <subcellularLocation>
        <location evidence="1">Endomembrane system</location>
        <topology evidence="1">Multi-pass membrane protein</topology>
    </subcellularLocation>
    <subcellularLocation>
        <location evidence="8">Vacuole membrane</location>
        <topology evidence="8">Multi-pass membrane protein</topology>
    </subcellularLocation>
</comment>
<dbReference type="AlphaFoldDB" id="A0A316UDB4"/>
<evidence type="ECO:0000256" key="2">
    <source>
        <dbReference type="ARBA" id="ARBA00007467"/>
    </source>
</evidence>
<dbReference type="GeneID" id="37016402"/>
<feature type="region of interest" description="Disordered" evidence="9">
    <location>
        <begin position="1"/>
        <end position="29"/>
    </location>
</feature>
<dbReference type="PANTHER" id="PTHR10981:SF0">
    <property type="entry name" value="BATTENIN"/>
    <property type="match status" value="1"/>
</dbReference>
<evidence type="ECO:0000313" key="11">
    <source>
        <dbReference type="Proteomes" id="UP000245942"/>
    </source>
</evidence>
<reference evidence="10 11" key="1">
    <citation type="journal article" date="2018" name="Mol. Biol. Evol.">
        <title>Broad Genomic Sampling Reveals a Smut Pathogenic Ancestry of the Fungal Clade Ustilaginomycotina.</title>
        <authorList>
            <person name="Kijpornyongpan T."/>
            <person name="Mondo S.J."/>
            <person name="Barry K."/>
            <person name="Sandor L."/>
            <person name="Lee J."/>
            <person name="Lipzen A."/>
            <person name="Pangilinan J."/>
            <person name="LaButti K."/>
            <person name="Hainaut M."/>
            <person name="Henrissat B."/>
            <person name="Grigoriev I.V."/>
            <person name="Spatafora J.W."/>
            <person name="Aime M.C."/>
        </authorList>
    </citation>
    <scope>NUCLEOTIDE SEQUENCE [LARGE SCALE GENOMIC DNA]</scope>
    <source>
        <strain evidence="10 11">MCA 4718</strain>
    </source>
</reference>
<evidence type="ECO:0000256" key="8">
    <source>
        <dbReference type="RuleBase" id="RU361113"/>
    </source>
</evidence>
<keyword evidence="5" id="KW-0029">Amino-acid transport</keyword>
<evidence type="ECO:0000256" key="5">
    <source>
        <dbReference type="ARBA" id="ARBA00022970"/>
    </source>
</evidence>
<evidence type="ECO:0000256" key="3">
    <source>
        <dbReference type="ARBA" id="ARBA00022448"/>
    </source>
</evidence>
<protein>
    <recommendedName>
        <fullName evidence="8">Protein BTN</fullName>
    </recommendedName>
</protein>
<keyword evidence="3" id="KW-0813">Transport</keyword>
<sequence>MRTTASGSGSNEERRDGAANGGTTSGLRAPPTAVNAPFYANPRATLHEILHPNPIVLFSLAFFLLGLLNNALYVVVLTSAQALLPKGVPVGLVALANIGPALVAKAIWPYLLKGRVRYARRVISCTALSTAGMLVIAFIPALETRLLGISMASFSSGLGELTYLQLCTRYGPMRAGRGVGWFASGTGAAGLFGAASWWVVRPLGVKGGLTIMSLVPLLMAAAYFVVMPDVEAMKEFEAGLTSAHGGGYQAVPSADDEDSDEEDEALTGEEQARGTTSTAADAVGSKTIKLSFQEKMDLLKPMLVPFIAPLVLVYLFEYTINQGIAPTLIYSVPDPSQHLLLSWLIKNLHDYYVLYQTTYQAFVFLSRSSLSVLHIPPIPRSLLWLPALVQASILALLTSESLFAWFRESIARSLVIVFVGIEGIAGGWAYVSVFYQIGTTHHQSKTISTDSSSSPEEVEIELARRGQEQEFRVGCVGVGDSMGILLASIISMPLQLGLCDAQVKAGRELCAQL</sequence>
<accession>A0A316UDB4</accession>
<proteinExistence type="inferred from homology"/>
<keyword evidence="6 8" id="KW-1133">Transmembrane helix</keyword>
<comment type="similarity">
    <text evidence="2 8">Belongs to the battenin family.</text>
</comment>
<feature type="transmembrane region" description="Helical" evidence="8">
    <location>
        <begin position="55"/>
        <end position="76"/>
    </location>
</feature>
<evidence type="ECO:0000256" key="4">
    <source>
        <dbReference type="ARBA" id="ARBA00022692"/>
    </source>
</evidence>
<feature type="transmembrane region" description="Helical" evidence="8">
    <location>
        <begin position="413"/>
        <end position="435"/>
    </location>
</feature>
<feature type="compositionally biased region" description="Polar residues" evidence="9">
    <location>
        <begin position="1"/>
        <end position="10"/>
    </location>
</feature>
<dbReference type="RefSeq" id="XP_025349994.1">
    <property type="nucleotide sequence ID" value="XM_025494668.1"/>
</dbReference>
<dbReference type="Pfam" id="PF02487">
    <property type="entry name" value="CLN3"/>
    <property type="match status" value="1"/>
</dbReference>
<evidence type="ECO:0000256" key="7">
    <source>
        <dbReference type="ARBA" id="ARBA00023136"/>
    </source>
</evidence>
<evidence type="ECO:0000256" key="1">
    <source>
        <dbReference type="ARBA" id="ARBA00004127"/>
    </source>
</evidence>
<keyword evidence="11" id="KW-1185">Reference proteome</keyword>
<keyword evidence="4 8" id="KW-0812">Transmembrane</keyword>
<organism evidence="10 11">
    <name type="scientific">Pseudomicrostroma glucosiphilum</name>
    <dbReference type="NCBI Taxonomy" id="1684307"/>
    <lineage>
        <taxon>Eukaryota</taxon>
        <taxon>Fungi</taxon>
        <taxon>Dikarya</taxon>
        <taxon>Basidiomycota</taxon>
        <taxon>Ustilaginomycotina</taxon>
        <taxon>Exobasidiomycetes</taxon>
        <taxon>Microstromatales</taxon>
        <taxon>Microstromatales incertae sedis</taxon>
        <taxon>Pseudomicrostroma</taxon>
    </lineage>
</organism>
<name>A0A316UDB4_9BASI</name>
<dbReference type="GO" id="GO:0012505">
    <property type="term" value="C:endomembrane system"/>
    <property type="evidence" value="ECO:0007669"/>
    <property type="project" value="UniProtKB-SubCell"/>
</dbReference>
<dbReference type="OrthoDB" id="5965864at2759"/>
<feature type="transmembrane region" description="Helical" evidence="8">
    <location>
        <begin position="383"/>
        <end position="406"/>
    </location>
</feature>
<dbReference type="InterPro" id="IPR003492">
    <property type="entry name" value="Battenin_disease_Cln3"/>
</dbReference>